<keyword evidence="2" id="KW-1185">Reference proteome</keyword>
<dbReference type="InterPro" id="IPR036237">
    <property type="entry name" value="Xyl_isomerase-like_sf"/>
</dbReference>
<evidence type="ECO:0000313" key="1">
    <source>
        <dbReference type="EMBL" id="CEJ06533.1"/>
    </source>
</evidence>
<proteinExistence type="predicted"/>
<feature type="non-terminal residue" evidence="1">
    <location>
        <position position="1"/>
    </location>
</feature>
<accession>A0ABP1XHS5</accession>
<sequence>PLGLRESLPLEEYVDALREVEYQGIYNLELDFRRFPDDEDPVEHIFGALARLNRALAGSGLKSGRQW</sequence>
<name>A0ABP1XHS5_9FIRM</name>
<dbReference type="SUPFAM" id="SSF51658">
    <property type="entry name" value="Xylose isomerase-like"/>
    <property type="match status" value="1"/>
</dbReference>
<reference evidence="1" key="1">
    <citation type="submission" date="2014-11" db="EMBL/GenBank/DDBJ databases">
        <authorList>
            <person name="Hornung B.V."/>
        </authorList>
    </citation>
    <scope>NUCLEOTIDE SEQUENCE</scope>
    <source>
        <strain evidence="1">INE</strain>
    </source>
</reference>
<dbReference type="RefSeq" id="WP_261486321.1">
    <property type="nucleotide sequence ID" value="NZ_CDGJ01000032.1"/>
</dbReference>
<dbReference type="Proteomes" id="UP001071230">
    <property type="component" value="Unassembled WGS sequence"/>
</dbReference>
<comment type="caution">
    <text evidence="1">The sequence shown here is derived from an EMBL/GenBank/DDBJ whole genome shotgun (WGS) entry which is preliminary data.</text>
</comment>
<protein>
    <submittedName>
        <fullName evidence="1">Enoyl-CoA hydratase/isomerase, conserved site</fullName>
    </submittedName>
</protein>
<organism evidence="1 2">
    <name type="scientific">Acididesulfobacillus acetoxydans</name>
    <dbReference type="NCBI Taxonomy" id="1561005"/>
    <lineage>
        <taxon>Bacteria</taxon>
        <taxon>Bacillati</taxon>
        <taxon>Bacillota</taxon>
        <taxon>Clostridia</taxon>
        <taxon>Eubacteriales</taxon>
        <taxon>Peptococcaceae</taxon>
        <taxon>Acididesulfobacillus</taxon>
    </lineage>
</organism>
<evidence type="ECO:0000313" key="2">
    <source>
        <dbReference type="Proteomes" id="UP001071230"/>
    </source>
</evidence>
<gene>
    <name evidence="1" type="ORF">DEACI_0981</name>
</gene>
<dbReference type="EMBL" id="CDGJ01000032">
    <property type="protein sequence ID" value="CEJ06533.1"/>
    <property type="molecule type" value="Genomic_DNA"/>
</dbReference>